<evidence type="ECO:0000313" key="3">
    <source>
        <dbReference type="EMBL" id="CAD9470883.1"/>
    </source>
</evidence>
<dbReference type="PANTHER" id="PTHR36009">
    <property type="match status" value="1"/>
</dbReference>
<sequence length="326" mass="34659">MKVRASSIVTALTVVATTVDSASAFTTSHTTATRVAKKSSFQTKPTLLPASTTQSQLLILDQEKSNLNLLKSTSENIDEEGGGFFNGIQVNIPYALAFAGFLGFATYVTNTLPAENTDVILNAFFADPQHGVSDINAILGFIWNVVGLYSVPLSCLIMPGAKEQKLPATPFLIGSSFGGYGVLGIYASTWKSTSAADEDVEAAMMKKSDLGWFTANVLENKLFNWAMVALLLNIVDTAGLVDAMLTNPGQTVQGYVELFKSSALVSASSVDLTILTTVAASLIPDDLKRRGVTDSGKANLVALSTLLLPVFGLFTYCALRPTMEED</sequence>
<organism evidence="3">
    <name type="scientific">Helicotheca tamesis</name>
    <dbReference type="NCBI Taxonomy" id="374047"/>
    <lineage>
        <taxon>Eukaryota</taxon>
        <taxon>Sar</taxon>
        <taxon>Stramenopiles</taxon>
        <taxon>Ochrophyta</taxon>
        <taxon>Bacillariophyta</taxon>
        <taxon>Mediophyceae</taxon>
        <taxon>Lithodesmiophycidae</taxon>
        <taxon>Lithodesmiales</taxon>
        <taxon>Lithodesmiaceae</taxon>
        <taxon>Helicotheca</taxon>
    </lineage>
</organism>
<keyword evidence="2" id="KW-0732">Signal</keyword>
<keyword evidence="1" id="KW-0472">Membrane</keyword>
<feature type="transmembrane region" description="Helical" evidence="1">
    <location>
        <begin position="262"/>
        <end position="283"/>
    </location>
</feature>
<keyword evidence="1" id="KW-1133">Transmembrane helix</keyword>
<feature type="transmembrane region" description="Helical" evidence="1">
    <location>
        <begin position="298"/>
        <end position="319"/>
    </location>
</feature>
<gene>
    <name evidence="3" type="ORF">HTAM1171_LOCUS1255</name>
</gene>
<dbReference type="PANTHER" id="PTHR36009:SF3">
    <property type="entry name" value="TRANSMEMBRANE PROTEIN"/>
    <property type="match status" value="1"/>
</dbReference>
<accession>A0A7S2E1Y1</accession>
<name>A0A7S2E1Y1_9STRA</name>
<feature type="transmembrane region" description="Helical" evidence="1">
    <location>
        <begin position="169"/>
        <end position="187"/>
    </location>
</feature>
<dbReference type="AlphaFoldDB" id="A0A7S2E1Y1"/>
<feature type="signal peptide" evidence="2">
    <location>
        <begin position="1"/>
        <end position="24"/>
    </location>
</feature>
<dbReference type="EMBL" id="HBGV01002064">
    <property type="protein sequence ID" value="CAD9470883.1"/>
    <property type="molecule type" value="Transcribed_RNA"/>
</dbReference>
<feature type="chain" id="PRO_5031259152" evidence="2">
    <location>
        <begin position="25"/>
        <end position="326"/>
    </location>
</feature>
<keyword evidence="1" id="KW-0812">Transmembrane</keyword>
<reference evidence="3" key="1">
    <citation type="submission" date="2021-01" db="EMBL/GenBank/DDBJ databases">
        <authorList>
            <person name="Corre E."/>
            <person name="Pelletier E."/>
            <person name="Niang G."/>
            <person name="Scheremetjew M."/>
            <person name="Finn R."/>
            <person name="Kale V."/>
            <person name="Holt S."/>
            <person name="Cochrane G."/>
            <person name="Meng A."/>
            <person name="Brown T."/>
            <person name="Cohen L."/>
        </authorList>
    </citation>
    <scope>NUCLEOTIDE SEQUENCE</scope>
    <source>
        <strain evidence="3">CCMP826</strain>
    </source>
</reference>
<proteinExistence type="predicted"/>
<feature type="transmembrane region" description="Helical" evidence="1">
    <location>
        <begin position="137"/>
        <end position="157"/>
    </location>
</feature>
<evidence type="ECO:0000256" key="1">
    <source>
        <dbReference type="SAM" id="Phobius"/>
    </source>
</evidence>
<evidence type="ECO:0000256" key="2">
    <source>
        <dbReference type="SAM" id="SignalP"/>
    </source>
</evidence>
<feature type="transmembrane region" description="Helical" evidence="1">
    <location>
        <begin position="222"/>
        <end position="241"/>
    </location>
</feature>
<protein>
    <submittedName>
        <fullName evidence="3">Uncharacterized protein</fullName>
    </submittedName>
</protein>